<protein>
    <recommendedName>
        <fullName evidence="5">YbaB/EbfC DNA-binding family protein</fullName>
    </recommendedName>
</protein>
<dbReference type="Gene3D" id="3.30.1310.10">
    <property type="entry name" value="Nucleoid-associated protein YbaB-like domain"/>
    <property type="match status" value="1"/>
</dbReference>
<evidence type="ECO:0000313" key="3">
    <source>
        <dbReference type="EMBL" id="EFV11858.1"/>
    </source>
</evidence>
<gene>
    <name evidence="3" type="ORF">HMPREF9336_03344</name>
</gene>
<name>E5XV22_SEGRC</name>
<dbReference type="Proteomes" id="UP000004816">
    <property type="component" value="Unassembled WGS sequence"/>
</dbReference>
<evidence type="ECO:0000256" key="2">
    <source>
        <dbReference type="SAM" id="MobiDB-lite"/>
    </source>
</evidence>
<evidence type="ECO:0008006" key="5">
    <source>
        <dbReference type="Google" id="ProtNLM"/>
    </source>
</evidence>
<dbReference type="STRING" id="679197.HMPREF9336_03344"/>
<keyword evidence="1" id="KW-0175">Coiled coil</keyword>
<organism evidence="3 4">
    <name type="scientific">Segniliparus rugosus (strain ATCC BAA-974 / DSM 45345 / CCUG 50838 / CIP 108380 / JCM 13579 / CDC 945)</name>
    <dbReference type="NCBI Taxonomy" id="679197"/>
    <lineage>
        <taxon>Bacteria</taxon>
        <taxon>Bacillati</taxon>
        <taxon>Actinomycetota</taxon>
        <taxon>Actinomycetes</taxon>
        <taxon>Mycobacteriales</taxon>
        <taxon>Segniliparaceae</taxon>
        <taxon>Segniliparus</taxon>
    </lineage>
</organism>
<dbReference type="HOGENOM" id="CLU_1776136_0_0_11"/>
<dbReference type="RefSeq" id="WP_007472283.1">
    <property type="nucleotide sequence ID" value="NZ_KI391953.1"/>
</dbReference>
<keyword evidence="4" id="KW-1185">Reference proteome</keyword>
<evidence type="ECO:0000313" key="4">
    <source>
        <dbReference type="Proteomes" id="UP000004816"/>
    </source>
</evidence>
<proteinExistence type="predicted"/>
<sequence length="146" mass="16427">MDWRYEESLRENRQLDALVAKVDAAQEQNAALRGHAESPHYGITTTVNGTELTGLTLDAKAMRLPHNRLAEEILKCLRAAEADYAFASMQLLRETLGSTSFVQNVSEKVEEAYPFPKDPSLIASHRDVPEEEDDDDEGWNQPILRS</sequence>
<reference evidence="3 4" key="1">
    <citation type="journal article" date="2011" name="Stand. Genomic Sci.">
        <title>High quality draft genome sequence of Segniliparus rugosus CDC 945(T)= (ATCC BAA-974(T)).</title>
        <authorList>
            <person name="Earl A.M."/>
            <person name="Desjardins C.A."/>
            <person name="Fitzgerald M.G."/>
            <person name="Arachchi H.M."/>
            <person name="Zeng Q."/>
            <person name="Mehta T."/>
            <person name="Griggs A."/>
            <person name="Birren B.W."/>
            <person name="Toney N.C."/>
            <person name="Carr J."/>
            <person name="Posey J."/>
            <person name="Butler W.R."/>
        </authorList>
    </citation>
    <scope>NUCLEOTIDE SEQUENCE [LARGE SCALE GENOMIC DNA]</scope>
    <source>
        <strain evidence="4">ATCC BAA-974 / DSM 45345 / CCUG 50838 / CIP 108380 / JCM 13579 / CDC 945</strain>
    </source>
</reference>
<feature type="region of interest" description="Disordered" evidence="2">
    <location>
        <begin position="113"/>
        <end position="146"/>
    </location>
</feature>
<evidence type="ECO:0000256" key="1">
    <source>
        <dbReference type="SAM" id="Coils"/>
    </source>
</evidence>
<feature type="compositionally biased region" description="Acidic residues" evidence="2">
    <location>
        <begin position="129"/>
        <end position="138"/>
    </location>
</feature>
<comment type="caution">
    <text evidence="3">The sequence shown here is derived from an EMBL/GenBank/DDBJ whole genome shotgun (WGS) entry which is preliminary data.</text>
</comment>
<dbReference type="InterPro" id="IPR036894">
    <property type="entry name" value="YbaB-like_sf"/>
</dbReference>
<feature type="coiled-coil region" evidence="1">
    <location>
        <begin position="8"/>
        <end position="35"/>
    </location>
</feature>
<dbReference type="AlphaFoldDB" id="E5XV22"/>
<accession>E5XV22</accession>
<dbReference type="EMBL" id="ACZI02000001">
    <property type="protein sequence ID" value="EFV11858.1"/>
    <property type="molecule type" value="Genomic_DNA"/>
</dbReference>